<name>A0A7J7JWV2_BUGNE</name>
<accession>A0A7J7JWV2</accession>
<dbReference type="AlphaFoldDB" id="A0A7J7JWV2"/>
<protein>
    <submittedName>
        <fullName evidence="1">Uncharacterized protein</fullName>
    </submittedName>
</protein>
<proteinExistence type="predicted"/>
<gene>
    <name evidence="1" type="ORF">EB796_011294</name>
</gene>
<reference evidence="1" key="1">
    <citation type="submission" date="2020-06" db="EMBL/GenBank/DDBJ databases">
        <title>Draft genome of Bugula neritina, a colonial animal packing powerful symbionts and potential medicines.</title>
        <authorList>
            <person name="Rayko M."/>
        </authorList>
    </citation>
    <scope>NUCLEOTIDE SEQUENCE [LARGE SCALE GENOMIC DNA]</scope>
    <source>
        <strain evidence="1">Kwan_BN1</strain>
    </source>
</reference>
<keyword evidence="2" id="KW-1185">Reference proteome</keyword>
<evidence type="ECO:0000313" key="1">
    <source>
        <dbReference type="EMBL" id="KAF6030403.1"/>
    </source>
</evidence>
<organism evidence="1 2">
    <name type="scientific">Bugula neritina</name>
    <name type="common">Brown bryozoan</name>
    <name type="synonym">Sertularia neritina</name>
    <dbReference type="NCBI Taxonomy" id="10212"/>
    <lineage>
        <taxon>Eukaryota</taxon>
        <taxon>Metazoa</taxon>
        <taxon>Spiralia</taxon>
        <taxon>Lophotrochozoa</taxon>
        <taxon>Bryozoa</taxon>
        <taxon>Gymnolaemata</taxon>
        <taxon>Cheilostomatida</taxon>
        <taxon>Flustrina</taxon>
        <taxon>Buguloidea</taxon>
        <taxon>Bugulidae</taxon>
        <taxon>Bugula</taxon>
    </lineage>
</organism>
<evidence type="ECO:0000313" key="2">
    <source>
        <dbReference type="Proteomes" id="UP000593567"/>
    </source>
</evidence>
<comment type="caution">
    <text evidence="1">The sequence shown here is derived from an EMBL/GenBank/DDBJ whole genome shotgun (WGS) entry which is preliminary data.</text>
</comment>
<sequence>MAEQLDVKLEKVQLAVQGEELLLKPVKRYRPRCFSTLTENEIFTYWSLFNAETKEVTSTLHVKDEDQSMTAFDTNGVVLFTATGVSSLAQETIVSWSTGQFVGKVDFKVIEGNIRVGKPLTITQKNKKAASKDKIFIVRADRKFVARTCKLRVAQRAIANSEVSI</sequence>
<dbReference type="EMBL" id="VXIV02001710">
    <property type="protein sequence ID" value="KAF6030403.1"/>
    <property type="molecule type" value="Genomic_DNA"/>
</dbReference>
<dbReference type="Proteomes" id="UP000593567">
    <property type="component" value="Unassembled WGS sequence"/>
</dbReference>